<dbReference type="SUPFAM" id="SSF46785">
    <property type="entry name" value="Winged helix' DNA-binding domain"/>
    <property type="match status" value="1"/>
</dbReference>
<dbReference type="EMBL" id="ML213624">
    <property type="protein sequence ID" value="TFK35105.1"/>
    <property type="molecule type" value="Genomic_DNA"/>
</dbReference>
<evidence type="ECO:0000259" key="4">
    <source>
        <dbReference type="Pfam" id="PF00891"/>
    </source>
</evidence>
<keyword evidence="7" id="KW-1185">Reference proteome</keyword>
<feature type="domain" description="O-methyltransferase C-terminal" evidence="4">
    <location>
        <begin position="254"/>
        <end position="426"/>
    </location>
</feature>
<evidence type="ECO:0000313" key="7">
    <source>
        <dbReference type="Proteomes" id="UP000308652"/>
    </source>
</evidence>
<dbReference type="GO" id="GO:0008171">
    <property type="term" value="F:O-methyltransferase activity"/>
    <property type="evidence" value="ECO:0007669"/>
    <property type="project" value="InterPro"/>
</dbReference>
<organism evidence="6 7">
    <name type="scientific">Crucibulum laeve</name>
    <dbReference type="NCBI Taxonomy" id="68775"/>
    <lineage>
        <taxon>Eukaryota</taxon>
        <taxon>Fungi</taxon>
        <taxon>Dikarya</taxon>
        <taxon>Basidiomycota</taxon>
        <taxon>Agaricomycotina</taxon>
        <taxon>Agaricomycetes</taxon>
        <taxon>Agaricomycetidae</taxon>
        <taxon>Agaricales</taxon>
        <taxon>Agaricineae</taxon>
        <taxon>Nidulariaceae</taxon>
        <taxon>Crucibulum</taxon>
    </lineage>
</organism>
<dbReference type="Gene3D" id="3.40.50.150">
    <property type="entry name" value="Vaccinia Virus protein VP39"/>
    <property type="match status" value="1"/>
</dbReference>
<dbReference type="OrthoDB" id="1606438at2759"/>
<dbReference type="InterPro" id="IPR001077">
    <property type="entry name" value="COMT_C"/>
</dbReference>
<dbReference type="Pfam" id="PF00891">
    <property type="entry name" value="Methyltransf_2"/>
    <property type="match status" value="1"/>
</dbReference>
<reference evidence="6 7" key="1">
    <citation type="journal article" date="2019" name="Nat. Ecol. Evol.">
        <title>Megaphylogeny resolves global patterns of mushroom evolution.</title>
        <authorList>
            <person name="Varga T."/>
            <person name="Krizsan K."/>
            <person name="Foldi C."/>
            <person name="Dima B."/>
            <person name="Sanchez-Garcia M."/>
            <person name="Sanchez-Ramirez S."/>
            <person name="Szollosi G.J."/>
            <person name="Szarkandi J.G."/>
            <person name="Papp V."/>
            <person name="Albert L."/>
            <person name="Andreopoulos W."/>
            <person name="Angelini C."/>
            <person name="Antonin V."/>
            <person name="Barry K.W."/>
            <person name="Bougher N.L."/>
            <person name="Buchanan P."/>
            <person name="Buyck B."/>
            <person name="Bense V."/>
            <person name="Catcheside P."/>
            <person name="Chovatia M."/>
            <person name="Cooper J."/>
            <person name="Damon W."/>
            <person name="Desjardin D."/>
            <person name="Finy P."/>
            <person name="Geml J."/>
            <person name="Haridas S."/>
            <person name="Hughes K."/>
            <person name="Justo A."/>
            <person name="Karasinski D."/>
            <person name="Kautmanova I."/>
            <person name="Kiss B."/>
            <person name="Kocsube S."/>
            <person name="Kotiranta H."/>
            <person name="LaButti K.M."/>
            <person name="Lechner B.E."/>
            <person name="Liimatainen K."/>
            <person name="Lipzen A."/>
            <person name="Lukacs Z."/>
            <person name="Mihaltcheva S."/>
            <person name="Morgado L.N."/>
            <person name="Niskanen T."/>
            <person name="Noordeloos M.E."/>
            <person name="Ohm R.A."/>
            <person name="Ortiz-Santana B."/>
            <person name="Ovrebo C."/>
            <person name="Racz N."/>
            <person name="Riley R."/>
            <person name="Savchenko A."/>
            <person name="Shiryaev A."/>
            <person name="Soop K."/>
            <person name="Spirin V."/>
            <person name="Szebenyi C."/>
            <person name="Tomsovsky M."/>
            <person name="Tulloss R.E."/>
            <person name="Uehling J."/>
            <person name="Grigoriev I.V."/>
            <person name="Vagvolgyi C."/>
            <person name="Papp T."/>
            <person name="Martin F.M."/>
            <person name="Miettinen O."/>
            <person name="Hibbett D.S."/>
            <person name="Nagy L.G."/>
        </authorList>
    </citation>
    <scope>NUCLEOTIDE SEQUENCE [LARGE SCALE GENOMIC DNA]</scope>
    <source>
        <strain evidence="6 7">CBS 166.37</strain>
    </source>
</reference>
<dbReference type="AlphaFoldDB" id="A0A5C3LQL9"/>
<evidence type="ECO:0000259" key="5">
    <source>
        <dbReference type="Pfam" id="PF08100"/>
    </source>
</evidence>
<dbReference type="InterPro" id="IPR036388">
    <property type="entry name" value="WH-like_DNA-bd_sf"/>
</dbReference>
<evidence type="ECO:0000313" key="6">
    <source>
        <dbReference type="EMBL" id="TFK35105.1"/>
    </source>
</evidence>
<keyword evidence="2 6" id="KW-0808">Transferase</keyword>
<dbReference type="InterPro" id="IPR029063">
    <property type="entry name" value="SAM-dependent_MTases_sf"/>
</dbReference>
<dbReference type="Pfam" id="PF08100">
    <property type="entry name" value="Dimerisation"/>
    <property type="match status" value="1"/>
</dbReference>
<dbReference type="InterPro" id="IPR012967">
    <property type="entry name" value="COMT_dimerisation"/>
</dbReference>
<protein>
    <submittedName>
        <fullName evidence="6">S-adenosyl-L-methionine-dependent methyltransferase</fullName>
    </submittedName>
</protein>
<keyword evidence="1 6" id="KW-0489">Methyltransferase</keyword>
<dbReference type="InterPro" id="IPR036390">
    <property type="entry name" value="WH_DNA-bd_sf"/>
</dbReference>
<feature type="domain" description="O-methyltransferase dimerisation" evidence="5">
    <location>
        <begin position="84"/>
        <end position="154"/>
    </location>
</feature>
<dbReference type="PANTHER" id="PTHR43712:SF2">
    <property type="entry name" value="O-METHYLTRANSFERASE CICE"/>
    <property type="match status" value="1"/>
</dbReference>
<name>A0A5C3LQL9_9AGAR</name>
<evidence type="ECO:0000256" key="2">
    <source>
        <dbReference type="ARBA" id="ARBA00022679"/>
    </source>
</evidence>
<dbReference type="STRING" id="68775.A0A5C3LQL9"/>
<keyword evidence="3" id="KW-0949">S-adenosyl-L-methionine</keyword>
<evidence type="ECO:0000256" key="1">
    <source>
        <dbReference type="ARBA" id="ARBA00022603"/>
    </source>
</evidence>
<dbReference type="Proteomes" id="UP000308652">
    <property type="component" value="Unassembled WGS sequence"/>
</dbReference>
<accession>A0A5C3LQL9</accession>
<dbReference type="PANTHER" id="PTHR43712">
    <property type="entry name" value="PUTATIVE (AFU_ORTHOLOGUE AFUA_4G14580)-RELATED"/>
    <property type="match status" value="1"/>
</dbReference>
<proteinExistence type="predicted"/>
<dbReference type="PROSITE" id="PS51683">
    <property type="entry name" value="SAM_OMT_II"/>
    <property type="match status" value="1"/>
</dbReference>
<dbReference type="Gene3D" id="1.10.10.10">
    <property type="entry name" value="Winged helix-like DNA-binding domain superfamily/Winged helix DNA-binding domain"/>
    <property type="match status" value="1"/>
</dbReference>
<dbReference type="GO" id="GO:0032259">
    <property type="term" value="P:methylation"/>
    <property type="evidence" value="ECO:0007669"/>
    <property type="project" value="UniProtKB-KW"/>
</dbReference>
<evidence type="ECO:0000256" key="3">
    <source>
        <dbReference type="ARBA" id="ARBA00022691"/>
    </source>
</evidence>
<sequence length="446" mass="49803">MGTDGQLSSLVDLIANATKVVEAHYQKSSKPFVPSLDDIEPHPFDNSVLDKELRNAIQTIEGACAQLAATVARPGHTLVNVFETSCLNVVATFKIPDILEEKPAGMHISEIGKVTGLDERKIGRILRLLASKHCFREVSKNVFTNNRLSIQLLSNNPISSISLHFTDECAKSGVLLSETLADPEWGPSRSPYQCPFNRYTKYPKTLFDYYEGIGSPEAAMRGARFGIGMVGWGNAIEAGAVISEFPWAELGEGGVVCDVGGGIGNISMQLAHKYPWLKLILQDLPERIQQARNEIWPKECPLAIQEDRVQFKPIDFFNESPVKDCDAYYLKNIIHDWPDADCIRILSHIKNAMGPHSRVLIQEYILQYANRVTDGESKFQQAPEPLLPNYGAGRIRQYNLDIDMMNMLNSEERTVDEFIKLGEAAGLHFTKVWDIGELGVIEFRLP</sequence>
<gene>
    <name evidence="6" type="ORF">BDQ12DRAFT_760271</name>
</gene>
<dbReference type="InterPro" id="IPR016461">
    <property type="entry name" value="COMT-like"/>
</dbReference>
<dbReference type="SUPFAM" id="SSF53335">
    <property type="entry name" value="S-adenosyl-L-methionine-dependent methyltransferases"/>
    <property type="match status" value="1"/>
</dbReference>